<dbReference type="PROSITE" id="PS50075">
    <property type="entry name" value="CARRIER"/>
    <property type="match status" value="1"/>
</dbReference>
<feature type="non-terminal residue" evidence="2">
    <location>
        <position position="1"/>
    </location>
</feature>
<proteinExistence type="predicted"/>
<accession>A0ABT6M3B6</accession>
<evidence type="ECO:0000259" key="1">
    <source>
        <dbReference type="PROSITE" id="PS50075"/>
    </source>
</evidence>
<keyword evidence="3" id="KW-1185">Reference proteome</keyword>
<dbReference type="InterPro" id="IPR009081">
    <property type="entry name" value="PP-bd_ACP"/>
</dbReference>
<sequence>NRLREATGLKLTPTVVFDYPTPLALARHLHGEVETTDDALSLVNSKIEHIESLITGLNYNEAKKAGVILRLQRLLAKFDALGEETENSTVADRLESASADEVLDFINDELGIS</sequence>
<reference evidence="2 3" key="1">
    <citation type="submission" date="2023-04" db="EMBL/GenBank/DDBJ databases">
        <title>Forest soil microbial communities from Buena Vista Peninsula, Colon Province, Panama.</title>
        <authorList>
            <person name="Bouskill N."/>
        </authorList>
    </citation>
    <scope>NUCLEOTIDE SEQUENCE [LARGE SCALE GENOMIC DNA]</scope>
    <source>
        <strain evidence="2 3">GGS1</strain>
    </source>
</reference>
<feature type="domain" description="Carrier" evidence="1">
    <location>
        <begin position="1"/>
        <end position="33"/>
    </location>
</feature>
<dbReference type="Gene3D" id="1.10.1200.10">
    <property type="entry name" value="ACP-like"/>
    <property type="match status" value="1"/>
</dbReference>
<gene>
    <name evidence="2" type="ORF">M2283_010372</name>
</gene>
<comment type="caution">
    <text evidence="2">The sequence shown here is derived from an EMBL/GenBank/DDBJ whole genome shotgun (WGS) entry which is preliminary data.</text>
</comment>
<organism evidence="2 3">
    <name type="scientific">Streptomyces pseudovenezuelae</name>
    <dbReference type="NCBI Taxonomy" id="67350"/>
    <lineage>
        <taxon>Bacteria</taxon>
        <taxon>Bacillati</taxon>
        <taxon>Actinomycetota</taxon>
        <taxon>Actinomycetes</taxon>
        <taxon>Kitasatosporales</taxon>
        <taxon>Streptomycetaceae</taxon>
        <taxon>Streptomyces</taxon>
        <taxon>Streptomyces aurantiacus group</taxon>
    </lineage>
</organism>
<dbReference type="InterPro" id="IPR036736">
    <property type="entry name" value="ACP-like_sf"/>
</dbReference>
<protein>
    <recommendedName>
        <fullName evidence="1">Carrier domain-containing protein</fullName>
    </recommendedName>
</protein>
<dbReference type="Proteomes" id="UP001160499">
    <property type="component" value="Unassembled WGS sequence"/>
</dbReference>
<dbReference type="EMBL" id="JARXVH010000080">
    <property type="protein sequence ID" value="MDH6223018.1"/>
    <property type="molecule type" value="Genomic_DNA"/>
</dbReference>
<dbReference type="SUPFAM" id="SSF47336">
    <property type="entry name" value="ACP-like"/>
    <property type="match status" value="1"/>
</dbReference>
<evidence type="ECO:0000313" key="2">
    <source>
        <dbReference type="EMBL" id="MDH6223018.1"/>
    </source>
</evidence>
<evidence type="ECO:0000313" key="3">
    <source>
        <dbReference type="Proteomes" id="UP001160499"/>
    </source>
</evidence>
<name>A0ABT6M3B6_9ACTN</name>